<sequence length="368" mass="43090">LDNEKEKINRENELNKKAVTEKDIELKVVKEKLEKTSKELLEEKSKYEIKELEKDKMIEEKIKLIQEEKKILENDILRLTNNVSDLTKEKENLEEELKKLSTKKDGLEENLEKLKNENEDLTCKMSSCETKQKSLESEISYINSQKEIEINKLADLEFQFNQIKVEYEKLEKEKLILNAEKHELLKNNNELIIAKNDLGSKLKFSERLNELNKKSKEINKTTFDQNLEFSYSFPINTPTCSTVKKPSGLTLAEEFLINEDKPIKIEIKYELRDELANTEEEKRKDEDLKDRKKATTIVKTSEGGPSPISYAPYNPFPKTNNNVSPFHGKENERIEDWLYIVELVLEGNGVVQDRQKIIFASSYLRLHE</sequence>
<evidence type="ECO:0000256" key="1">
    <source>
        <dbReference type="SAM" id="Coils"/>
    </source>
</evidence>
<protein>
    <submittedName>
        <fullName evidence="3">Uncharacterized protein</fullName>
    </submittedName>
</protein>
<accession>A0A814NMH5</accession>
<evidence type="ECO:0000313" key="3">
    <source>
        <dbReference type="EMBL" id="CAF1094978.1"/>
    </source>
</evidence>
<keyword evidence="4" id="KW-1185">Reference proteome</keyword>
<feature type="region of interest" description="Disordered" evidence="2">
    <location>
        <begin position="278"/>
        <end position="305"/>
    </location>
</feature>
<feature type="non-terminal residue" evidence="3">
    <location>
        <position position="1"/>
    </location>
</feature>
<dbReference type="EMBL" id="CAJNOC010007252">
    <property type="protein sequence ID" value="CAF1094978.1"/>
    <property type="molecule type" value="Genomic_DNA"/>
</dbReference>
<name>A0A814NMH5_9BILA</name>
<evidence type="ECO:0000313" key="4">
    <source>
        <dbReference type="Proteomes" id="UP000663879"/>
    </source>
</evidence>
<keyword evidence="1" id="KW-0175">Coiled coil</keyword>
<gene>
    <name evidence="3" type="ORF">OXX778_LOCUS20859</name>
</gene>
<proteinExistence type="predicted"/>
<reference evidence="3" key="1">
    <citation type="submission" date="2021-02" db="EMBL/GenBank/DDBJ databases">
        <authorList>
            <person name="Nowell W R."/>
        </authorList>
    </citation>
    <scope>NUCLEOTIDE SEQUENCE</scope>
    <source>
        <strain evidence="3">Ploen Becks lab</strain>
    </source>
</reference>
<dbReference type="Gene3D" id="6.10.250.3110">
    <property type="match status" value="1"/>
</dbReference>
<dbReference type="Proteomes" id="UP000663879">
    <property type="component" value="Unassembled WGS sequence"/>
</dbReference>
<feature type="coiled-coil region" evidence="1">
    <location>
        <begin position="1"/>
        <end position="187"/>
    </location>
</feature>
<feature type="compositionally biased region" description="Basic and acidic residues" evidence="2">
    <location>
        <begin position="278"/>
        <end position="290"/>
    </location>
</feature>
<evidence type="ECO:0000256" key="2">
    <source>
        <dbReference type="SAM" id="MobiDB-lite"/>
    </source>
</evidence>
<comment type="caution">
    <text evidence="3">The sequence shown here is derived from an EMBL/GenBank/DDBJ whole genome shotgun (WGS) entry which is preliminary data.</text>
</comment>
<dbReference type="AlphaFoldDB" id="A0A814NMH5"/>
<organism evidence="3 4">
    <name type="scientific">Brachionus calyciflorus</name>
    <dbReference type="NCBI Taxonomy" id="104777"/>
    <lineage>
        <taxon>Eukaryota</taxon>
        <taxon>Metazoa</taxon>
        <taxon>Spiralia</taxon>
        <taxon>Gnathifera</taxon>
        <taxon>Rotifera</taxon>
        <taxon>Eurotatoria</taxon>
        <taxon>Monogononta</taxon>
        <taxon>Pseudotrocha</taxon>
        <taxon>Ploima</taxon>
        <taxon>Brachionidae</taxon>
        <taxon>Brachionus</taxon>
    </lineage>
</organism>